<dbReference type="PANTHER" id="PTHR22981:SF7">
    <property type="entry name" value="3-HYDROXYISOBUTYRATE DEHYDROGENASE, MITOCHONDRIAL"/>
    <property type="match status" value="1"/>
</dbReference>
<dbReference type="Gene3D" id="3.40.50.720">
    <property type="entry name" value="NAD(P)-binding Rossmann-like Domain"/>
    <property type="match status" value="1"/>
</dbReference>
<dbReference type="PIRSF" id="PIRSF000103">
    <property type="entry name" value="HIBADH"/>
    <property type="match status" value="1"/>
</dbReference>
<dbReference type="PROSITE" id="PS00895">
    <property type="entry name" value="3_HYDROXYISOBUT_DH"/>
    <property type="match status" value="1"/>
</dbReference>
<protein>
    <submittedName>
        <fullName evidence="6">2-hydroxy-3-oxopropionate reductase</fullName>
    </submittedName>
</protein>
<evidence type="ECO:0000256" key="1">
    <source>
        <dbReference type="ARBA" id="ARBA00023002"/>
    </source>
</evidence>
<feature type="domain" description="6-phosphogluconate dehydrogenase NADP-binding" evidence="4">
    <location>
        <begin position="3"/>
        <end position="165"/>
    </location>
</feature>
<evidence type="ECO:0000256" key="2">
    <source>
        <dbReference type="ARBA" id="ARBA00023027"/>
    </source>
</evidence>
<organism evidence="6 7">
    <name type="scientific">Pseudorhodoplanes sinuspersici</name>
    <dbReference type="NCBI Taxonomy" id="1235591"/>
    <lineage>
        <taxon>Bacteria</taxon>
        <taxon>Pseudomonadati</taxon>
        <taxon>Pseudomonadota</taxon>
        <taxon>Alphaproteobacteria</taxon>
        <taxon>Hyphomicrobiales</taxon>
        <taxon>Pseudorhodoplanes</taxon>
    </lineage>
</organism>
<dbReference type="AlphaFoldDB" id="A0A1W7A0N5"/>
<dbReference type="OrthoDB" id="9812907at2"/>
<feature type="active site" evidence="3">
    <location>
        <position position="174"/>
    </location>
</feature>
<dbReference type="Proteomes" id="UP000194137">
    <property type="component" value="Chromosome"/>
</dbReference>
<name>A0A1W7A0N5_9HYPH</name>
<dbReference type="InterPro" id="IPR008927">
    <property type="entry name" value="6-PGluconate_DH-like_C_sf"/>
</dbReference>
<keyword evidence="1" id="KW-0560">Oxidoreductase</keyword>
<keyword evidence="7" id="KW-1185">Reference proteome</keyword>
<dbReference type="Gene3D" id="1.10.1040.10">
    <property type="entry name" value="N-(1-d-carboxylethyl)-l-norvaline Dehydrogenase, domain 2"/>
    <property type="match status" value="1"/>
</dbReference>
<dbReference type="PANTHER" id="PTHR22981">
    <property type="entry name" value="3-HYDROXYISOBUTYRATE DEHYDROGENASE-RELATED"/>
    <property type="match status" value="1"/>
</dbReference>
<dbReference type="EMBL" id="CP021112">
    <property type="protein sequence ID" value="ARQ03169.1"/>
    <property type="molecule type" value="Genomic_DNA"/>
</dbReference>
<proteinExistence type="predicted"/>
<gene>
    <name evidence="6" type="ORF">CAK95_24105</name>
</gene>
<dbReference type="InterPro" id="IPR015815">
    <property type="entry name" value="HIBADH-related"/>
</dbReference>
<dbReference type="InterPro" id="IPR036291">
    <property type="entry name" value="NAD(P)-bd_dom_sf"/>
</dbReference>
<dbReference type="GO" id="GO:0016616">
    <property type="term" value="F:oxidoreductase activity, acting on the CH-OH group of donors, NAD or NADP as acceptor"/>
    <property type="evidence" value="ECO:0007669"/>
    <property type="project" value="TreeGrafter"/>
</dbReference>
<dbReference type="InterPro" id="IPR006115">
    <property type="entry name" value="6PGDH_NADP-bd"/>
</dbReference>
<accession>A0A1W7A0N5</accession>
<evidence type="ECO:0000313" key="7">
    <source>
        <dbReference type="Proteomes" id="UP000194137"/>
    </source>
</evidence>
<dbReference type="Pfam" id="PF14833">
    <property type="entry name" value="NAD_binding_11"/>
    <property type="match status" value="1"/>
</dbReference>
<dbReference type="InterPro" id="IPR002204">
    <property type="entry name" value="3-OH-isobutyrate_DH-rel_CS"/>
</dbReference>
<dbReference type="GO" id="GO:0051287">
    <property type="term" value="F:NAD binding"/>
    <property type="evidence" value="ECO:0007669"/>
    <property type="project" value="InterPro"/>
</dbReference>
<dbReference type="InterPro" id="IPR029154">
    <property type="entry name" value="HIBADH-like_NADP-bd"/>
</dbReference>
<feature type="domain" description="3-hydroxyisobutyrate dehydrogenase-like NAD-binding" evidence="5">
    <location>
        <begin position="168"/>
        <end position="286"/>
    </location>
</feature>
<keyword evidence="2" id="KW-0520">NAD</keyword>
<dbReference type="KEGG" id="psin:CAK95_24105"/>
<evidence type="ECO:0000259" key="4">
    <source>
        <dbReference type="Pfam" id="PF03446"/>
    </source>
</evidence>
<sequence>MKTVGFIGLGNMGVPMAANIRRGGYEVVGFDLDPARAKAFAQEHNARATDQLAELGRACDAIVTMLPTGREVRDALFNMQGGALAANLRPGAFIIDMSSADPVGTRELGKDVAARKLVLVDAPVSGGVPRAKDGSLAIMIGGDADAVAAVKPVLACMGNKLFEVGSLGCGHAMKCLNNFLAAASFAAASEAMTVGRKFGLDPAVLADVVNVSTGRSFVSENLLKQHVLSGVFGTGFALGLLAKDVRIAADLADQIGVDAPVGRLISGMWADARDALGGEQDHTRAVIHWEKRALPSAAE</sequence>
<dbReference type="GO" id="GO:0050661">
    <property type="term" value="F:NADP binding"/>
    <property type="evidence" value="ECO:0007669"/>
    <property type="project" value="InterPro"/>
</dbReference>
<dbReference type="InterPro" id="IPR013328">
    <property type="entry name" value="6PGD_dom2"/>
</dbReference>
<dbReference type="Pfam" id="PF03446">
    <property type="entry name" value="NAD_binding_2"/>
    <property type="match status" value="1"/>
</dbReference>
<evidence type="ECO:0000313" key="6">
    <source>
        <dbReference type="EMBL" id="ARQ03169.1"/>
    </source>
</evidence>
<evidence type="ECO:0000259" key="5">
    <source>
        <dbReference type="Pfam" id="PF14833"/>
    </source>
</evidence>
<dbReference type="SUPFAM" id="SSF51735">
    <property type="entry name" value="NAD(P)-binding Rossmann-fold domains"/>
    <property type="match status" value="1"/>
</dbReference>
<reference evidence="6 7" key="1">
    <citation type="submission" date="2017-05" db="EMBL/GenBank/DDBJ databases">
        <title>Full genome sequence of Pseudorhodoplanes sinuspersici.</title>
        <authorList>
            <person name="Dastgheib S.M.M."/>
            <person name="Shavandi M."/>
            <person name="Tirandaz H."/>
        </authorList>
    </citation>
    <scope>NUCLEOTIDE SEQUENCE [LARGE SCALE GENOMIC DNA]</scope>
    <source>
        <strain evidence="6 7">RIPI110</strain>
    </source>
</reference>
<dbReference type="GO" id="GO:0016054">
    <property type="term" value="P:organic acid catabolic process"/>
    <property type="evidence" value="ECO:0007669"/>
    <property type="project" value="UniProtKB-ARBA"/>
</dbReference>
<dbReference type="SUPFAM" id="SSF48179">
    <property type="entry name" value="6-phosphogluconate dehydrogenase C-terminal domain-like"/>
    <property type="match status" value="1"/>
</dbReference>
<evidence type="ECO:0000256" key="3">
    <source>
        <dbReference type="PIRSR" id="PIRSR000103-1"/>
    </source>
</evidence>
<dbReference type="STRING" id="1235591.CAK95_24105"/>